<dbReference type="AlphaFoldDB" id="W0AGL9"/>
<dbReference type="Pfam" id="PF00593">
    <property type="entry name" value="TonB_dep_Rec_b-barrel"/>
    <property type="match status" value="1"/>
</dbReference>
<dbReference type="SUPFAM" id="SSF56935">
    <property type="entry name" value="Porins"/>
    <property type="match status" value="1"/>
</dbReference>
<evidence type="ECO:0000259" key="14">
    <source>
        <dbReference type="Pfam" id="PF00593"/>
    </source>
</evidence>
<keyword evidence="6" id="KW-0408">Iron</keyword>
<dbReference type="CDD" id="cd01347">
    <property type="entry name" value="ligand_gated_channel"/>
    <property type="match status" value="1"/>
</dbReference>
<dbReference type="RefSeq" id="WP_025293602.1">
    <property type="nucleotide sequence ID" value="NZ_CP006644.1"/>
</dbReference>
<evidence type="ECO:0008006" key="18">
    <source>
        <dbReference type="Google" id="ProtNLM"/>
    </source>
</evidence>
<feature type="domain" description="TonB-dependent receptor-like beta-barrel" evidence="14">
    <location>
        <begin position="281"/>
        <end position="699"/>
    </location>
</feature>
<dbReference type="GO" id="GO:0009279">
    <property type="term" value="C:cell outer membrane"/>
    <property type="evidence" value="ECO:0007669"/>
    <property type="project" value="UniProtKB-SubCell"/>
</dbReference>
<evidence type="ECO:0000256" key="13">
    <source>
        <dbReference type="SAM" id="SignalP"/>
    </source>
</evidence>
<evidence type="ECO:0000256" key="11">
    <source>
        <dbReference type="PROSITE-ProRule" id="PRU01360"/>
    </source>
</evidence>
<keyword evidence="3 11" id="KW-1134">Transmembrane beta strand</keyword>
<dbReference type="OrthoDB" id="7455607at2"/>
<dbReference type="InterPro" id="IPR012910">
    <property type="entry name" value="Plug_dom"/>
</dbReference>
<evidence type="ECO:0000256" key="5">
    <source>
        <dbReference type="ARBA" id="ARBA00022692"/>
    </source>
</evidence>
<sequence length="736" mass="80330">MAGPRINQHAGALAIACALASIGQSVHAQTRPADAAADNRPAQPDADAVADIIVTAQRRSESLQNVPVTVTVFGAEQIAQARIQGVNDIVTRTPGLSYDAFPASQPRLAVRGIGSSDRGAAGDPSAAVFLDEIYLGRPAAVAFDAFDIERIEVLKGPQGTLYGRNVVGGGINVITRRPDTSATDAAAEFSYGNYDRVDGVGFVNLPFAANTGAIRASGAYRSHDGYARNTLLDERVDDQDTLSGRVQLYAEPTERLSVHFTVDGTRDRATGPAQHVLDLDPTDPLSAAYTVDRDPKTTAGSFAGYQKRDTFGVRGEIDWDLDFATLTVLGSFRDLDYRSRYDFDGGNPSTNLVDISGGEEEQSELSSQEVRLSSPAGSAISWVAGFYHYRQQTERSDIFRLDTLFVAPIPLTEIYDQRATLDSIAVFGDVTVPITETISLIGGARYSRDDKTYNVGNLRSDAPLRGEEIFDVTASKRWDDVTYRAGINLKPARDHLLYGMVSRGFKSGGFQDTPSSAEDALTPFDPETALQYEIGQKSRFFGGRLVWNNTLYYIDYSDLQTRQVRPDGSIRTNNAGKATIKGYETQLDARPFPGFAISAAYAYTHARFDRFDDGGVDRSGNTISRTPTHKLTVSPSYTLGLGGELELTAAADYRYESRIFDDNSNQPPEIRPHTHFVDARLILAGIADHWSLSLWGKNLTDERSRTFQSVFLGASFGTYNPPRTYGVTLAWKLDGR</sequence>
<dbReference type="HOGENOM" id="CLU_008287_15_0_5"/>
<feature type="chain" id="PRO_5004785384" description="TonB-denpendent receptor" evidence="13">
    <location>
        <begin position="29"/>
        <end position="736"/>
    </location>
</feature>
<dbReference type="PATRIC" id="fig|1123269.5.peg.3681"/>
<evidence type="ECO:0000256" key="8">
    <source>
        <dbReference type="ARBA" id="ARBA00023077"/>
    </source>
</evidence>
<feature type="domain" description="TonB-dependent receptor plug" evidence="15">
    <location>
        <begin position="63"/>
        <end position="169"/>
    </location>
</feature>
<keyword evidence="17" id="KW-1185">Reference proteome</keyword>
<evidence type="ECO:0000256" key="9">
    <source>
        <dbReference type="ARBA" id="ARBA00023136"/>
    </source>
</evidence>
<dbReference type="PROSITE" id="PS52016">
    <property type="entry name" value="TONB_DEPENDENT_REC_3"/>
    <property type="match status" value="1"/>
</dbReference>
<dbReference type="InterPro" id="IPR000531">
    <property type="entry name" value="Beta-barrel_TonB"/>
</dbReference>
<evidence type="ECO:0000256" key="4">
    <source>
        <dbReference type="ARBA" id="ARBA00022496"/>
    </source>
</evidence>
<evidence type="ECO:0000256" key="10">
    <source>
        <dbReference type="ARBA" id="ARBA00023237"/>
    </source>
</evidence>
<evidence type="ECO:0000313" key="16">
    <source>
        <dbReference type="EMBL" id="AHE55428.1"/>
    </source>
</evidence>
<dbReference type="Proteomes" id="UP000018851">
    <property type="component" value="Chromosome"/>
</dbReference>
<name>W0AGL9_9SPHN</name>
<keyword evidence="9 11" id="KW-0472">Membrane</keyword>
<keyword evidence="10 11" id="KW-0998">Cell outer membrane</keyword>
<dbReference type="Pfam" id="PF07715">
    <property type="entry name" value="Plug"/>
    <property type="match status" value="1"/>
</dbReference>
<dbReference type="eggNOG" id="COG4772">
    <property type="taxonomic scope" value="Bacteria"/>
</dbReference>
<dbReference type="PANTHER" id="PTHR32552:SF81">
    <property type="entry name" value="TONB-DEPENDENT OUTER MEMBRANE RECEPTOR"/>
    <property type="match status" value="1"/>
</dbReference>
<feature type="signal peptide" evidence="13">
    <location>
        <begin position="1"/>
        <end position="28"/>
    </location>
</feature>
<keyword evidence="4" id="KW-0410">Iron transport</keyword>
<accession>W0AGL9</accession>
<evidence type="ECO:0000256" key="7">
    <source>
        <dbReference type="ARBA" id="ARBA00023065"/>
    </source>
</evidence>
<dbReference type="PANTHER" id="PTHR32552">
    <property type="entry name" value="FERRICHROME IRON RECEPTOR-RELATED"/>
    <property type="match status" value="1"/>
</dbReference>
<dbReference type="EMBL" id="CP006644">
    <property type="protein sequence ID" value="AHE55428.1"/>
    <property type="molecule type" value="Genomic_DNA"/>
</dbReference>
<dbReference type="STRING" id="1123269.NX02_18795"/>
<evidence type="ECO:0000256" key="12">
    <source>
        <dbReference type="RuleBase" id="RU003357"/>
    </source>
</evidence>
<evidence type="ECO:0000313" key="17">
    <source>
        <dbReference type="Proteomes" id="UP000018851"/>
    </source>
</evidence>
<dbReference type="GO" id="GO:0006826">
    <property type="term" value="P:iron ion transport"/>
    <property type="evidence" value="ECO:0007669"/>
    <property type="project" value="UniProtKB-KW"/>
</dbReference>
<keyword evidence="7" id="KW-0406">Ion transport</keyword>
<evidence type="ECO:0000256" key="3">
    <source>
        <dbReference type="ARBA" id="ARBA00022452"/>
    </source>
</evidence>
<comment type="subcellular location">
    <subcellularLocation>
        <location evidence="1 11">Cell outer membrane</location>
        <topology evidence="1 11">Multi-pass membrane protein</topology>
    </subcellularLocation>
</comment>
<dbReference type="Gene3D" id="2.40.170.20">
    <property type="entry name" value="TonB-dependent receptor, beta-barrel domain"/>
    <property type="match status" value="1"/>
</dbReference>
<keyword evidence="13" id="KW-0732">Signal</keyword>
<dbReference type="InterPro" id="IPR039426">
    <property type="entry name" value="TonB-dep_rcpt-like"/>
</dbReference>
<protein>
    <recommendedName>
        <fullName evidence="18">TonB-denpendent receptor</fullName>
    </recommendedName>
</protein>
<evidence type="ECO:0000256" key="6">
    <source>
        <dbReference type="ARBA" id="ARBA00023004"/>
    </source>
</evidence>
<comment type="similarity">
    <text evidence="11 12">Belongs to the TonB-dependent receptor family.</text>
</comment>
<keyword evidence="8 12" id="KW-0798">TonB box</keyword>
<evidence type="ECO:0000256" key="1">
    <source>
        <dbReference type="ARBA" id="ARBA00004571"/>
    </source>
</evidence>
<evidence type="ECO:0000256" key="2">
    <source>
        <dbReference type="ARBA" id="ARBA00022448"/>
    </source>
</evidence>
<keyword evidence="2 11" id="KW-0813">Transport</keyword>
<gene>
    <name evidence="16" type="ORF">NX02_18795</name>
</gene>
<evidence type="ECO:0000259" key="15">
    <source>
        <dbReference type="Pfam" id="PF07715"/>
    </source>
</evidence>
<proteinExistence type="inferred from homology"/>
<dbReference type="KEGG" id="ssan:NX02_18795"/>
<keyword evidence="5 11" id="KW-0812">Transmembrane</keyword>
<dbReference type="InterPro" id="IPR036942">
    <property type="entry name" value="Beta-barrel_TonB_sf"/>
</dbReference>
<reference evidence="16 17" key="1">
    <citation type="submission" date="2013-07" db="EMBL/GenBank/DDBJ databases">
        <title>Completed genome of Sphingomonas sanxanigenens NX02.</title>
        <authorList>
            <person name="Ma T."/>
            <person name="Huang H."/>
            <person name="Wu M."/>
            <person name="Li X."/>
            <person name="Li G."/>
        </authorList>
    </citation>
    <scope>NUCLEOTIDE SEQUENCE [LARGE SCALE GENOMIC DNA]</scope>
    <source>
        <strain evidence="16 17">NX02</strain>
    </source>
</reference>
<organism evidence="16 17">
    <name type="scientific">Sphingomonas sanxanigenens DSM 19645 = NX02</name>
    <dbReference type="NCBI Taxonomy" id="1123269"/>
    <lineage>
        <taxon>Bacteria</taxon>
        <taxon>Pseudomonadati</taxon>
        <taxon>Pseudomonadota</taxon>
        <taxon>Alphaproteobacteria</taxon>
        <taxon>Sphingomonadales</taxon>
        <taxon>Sphingomonadaceae</taxon>
        <taxon>Sphingomonas</taxon>
    </lineage>
</organism>
<dbReference type="PROSITE" id="PS51257">
    <property type="entry name" value="PROKAR_LIPOPROTEIN"/>
    <property type="match status" value="1"/>
</dbReference>